<evidence type="ECO:0000313" key="2">
    <source>
        <dbReference type="Proteomes" id="UP000288716"/>
    </source>
</evidence>
<reference evidence="1 2" key="1">
    <citation type="journal article" date="2018" name="Gigascience">
        <title>Genomes of trombidid mites reveal novel predicted allergens and laterally-transferred genes associated with secondary metabolism.</title>
        <authorList>
            <person name="Dong X."/>
            <person name="Chaisiri K."/>
            <person name="Xia D."/>
            <person name="Armstrong S.D."/>
            <person name="Fang Y."/>
            <person name="Donnelly M.J."/>
            <person name="Kadowaki T."/>
            <person name="McGarry J.W."/>
            <person name="Darby A.C."/>
            <person name="Makepeace B.L."/>
        </authorList>
    </citation>
    <scope>NUCLEOTIDE SEQUENCE [LARGE SCALE GENOMIC DNA]</scope>
    <source>
        <strain evidence="1">UoL-UT</strain>
    </source>
</reference>
<dbReference type="InterPro" id="IPR001370">
    <property type="entry name" value="BIR_rpt"/>
</dbReference>
<dbReference type="PANTHER" id="PTHR10044">
    <property type="entry name" value="INHIBITOR OF APOPTOSIS"/>
    <property type="match status" value="1"/>
</dbReference>
<dbReference type="EMBL" id="NCKV01038297">
    <property type="protein sequence ID" value="RWS18531.1"/>
    <property type="molecule type" value="Genomic_DNA"/>
</dbReference>
<dbReference type="SMART" id="SM00238">
    <property type="entry name" value="BIR"/>
    <property type="match status" value="1"/>
</dbReference>
<dbReference type="Gene3D" id="1.10.1170.10">
    <property type="entry name" value="Inhibitor Of Apoptosis Protein (2mihbC-IAP-1), Chain A"/>
    <property type="match status" value="1"/>
</dbReference>
<dbReference type="SUPFAM" id="SSF57924">
    <property type="entry name" value="Inhibitor of apoptosis (IAP) repeat"/>
    <property type="match status" value="1"/>
</dbReference>
<dbReference type="AlphaFoldDB" id="A0A443RT59"/>
<comment type="caution">
    <text evidence="1">The sequence shown here is derived from an EMBL/GenBank/DDBJ whole genome shotgun (WGS) entry which is preliminary data.</text>
</comment>
<dbReference type="GO" id="GO:0061630">
    <property type="term" value="F:ubiquitin protein ligase activity"/>
    <property type="evidence" value="ECO:0007669"/>
    <property type="project" value="TreeGrafter"/>
</dbReference>
<name>A0A443RT59_9ACAR</name>
<gene>
    <name evidence="1" type="ORF">B4U80_12483</name>
</gene>
<dbReference type="Proteomes" id="UP000288716">
    <property type="component" value="Unassembled WGS sequence"/>
</dbReference>
<dbReference type="GO" id="GO:0043027">
    <property type="term" value="F:cysteine-type endopeptidase inhibitor activity involved in apoptotic process"/>
    <property type="evidence" value="ECO:0007669"/>
    <property type="project" value="TreeGrafter"/>
</dbReference>
<dbReference type="PANTHER" id="PTHR10044:SF139">
    <property type="entry name" value="DEATH-ASSOCIATED INHIBITOR OF APOPTOSIS 2"/>
    <property type="match status" value="1"/>
</dbReference>
<dbReference type="STRING" id="299467.A0A443RT59"/>
<dbReference type="InterPro" id="IPR050784">
    <property type="entry name" value="IAP"/>
</dbReference>
<dbReference type="GO" id="GO:0005737">
    <property type="term" value="C:cytoplasm"/>
    <property type="evidence" value="ECO:0007669"/>
    <property type="project" value="TreeGrafter"/>
</dbReference>
<dbReference type="GO" id="GO:0005634">
    <property type="term" value="C:nucleus"/>
    <property type="evidence" value="ECO:0007669"/>
    <property type="project" value="TreeGrafter"/>
</dbReference>
<proteinExistence type="predicted"/>
<evidence type="ECO:0000313" key="1">
    <source>
        <dbReference type="EMBL" id="RWS18531.1"/>
    </source>
</evidence>
<dbReference type="GO" id="GO:0043066">
    <property type="term" value="P:negative regulation of apoptotic process"/>
    <property type="evidence" value="ECO:0007669"/>
    <property type="project" value="TreeGrafter"/>
</dbReference>
<dbReference type="GO" id="GO:0051726">
    <property type="term" value="P:regulation of cell cycle"/>
    <property type="evidence" value="ECO:0007669"/>
    <property type="project" value="TreeGrafter"/>
</dbReference>
<organism evidence="1 2">
    <name type="scientific">Leptotrombidium deliense</name>
    <dbReference type="NCBI Taxonomy" id="299467"/>
    <lineage>
        <taxon>Eukaryota</taxon>
        <taxon>Metazoa</taxon>
        <taxon>Ecdysozoa</taxon>
        <taxon>Arthropoda</taxon>
        <taxon>Chelicerata</taxon>
        <taxon>Arachnida</taxon>
        <taxon>Acari</taxon>
        <taxon>Acariformes</taxon>
        <taxon>Trombidiformes</taxon>
        <taxon>Prostigmata</taxon>
        <taxon>Anystina</taxon>
        <taxon>Parasitengona</taxon>
        <taxon>Trombiculoidea</taxon>
        <taxon>Trombiculidae</taxon>
        <taxon>Leptotrombidium</taxon>
    </lineage>
</organism>
<dbReference type="Pfam" id="PF00653">
    <property type="entry name" value="BIR"/>
    <property type="match status" value="1"/>
</dbReference>
<dbReference type="PROSITE" id="PS50143">
    <property type="entry name" value="BIR_REPEAT_2"/>
    <property type="match status" value="1"/>
</dbReference>
<keyword evidence="2" id="KW-1185">Reference proteome</keyword>
<sequence length="151" mass="17867">MSYFNFTEAFDEEFRAKTFTFWPHEKTLAKELAKVGFVNLKWPADSVECVFCGGELHKWKRTKFLKLEPSVVHRLFFPNCPLVTGQCTSNEPISEDPYPKNNNYPDHYYNFCTYNLRDDEYAQKVLEKYEKECSEATNYLKKCCCAKEYSN</sequence>
<accession>A0A443RT59</accession>
<dbReference type="VEuPathDB" id="VectorBase:LDEU013509"/>
<protein>
    <submittedName>
        <fullName evidence="1">Apoptosis inhibitor 2-like protein</fullName>
    </submittedName>
</protein>
<dbReference type="GO" id="GO:0031398">
    <property type="term" value="P:positive regulation of protein ubiquitination"/>
    <property type="evidence" value="ECO:0007669"/>
    <property type="project" value="TreeGrafter"/>
</dbReference>